<dbReference type="FunFam" id="3.30.160.60:FF:000295">
    <property type="entry name" value="zinc finger protein 19"/>
    <property type="match status" value="1"/>
</dbReference>
<keyword evidence="4" id="KW-0677">Repeat</keyword>
<evidence type="ECO:0000313" key="12">
    <source>
        <dbReference type="Ensembl" id="ENSPCEP00000026739.1"/>
    </source>
</evidence>
<keyword evidence="6" id="KW-0862">Zinc</keyword>
<comment type="similarity">
    <text evidence="2">Belongs to the krueppel C2H2-type zinc-finger protein family.</text>
</comment>
<evidence type="ECO:0000256" key="3">
    <source>
        <dbReference type="ARBA" id="ARBA00022723"/>
    </source>
</evidence>
<dbReference type="GO" id="GO:0000978">
    <property type="term" value="F:RNA polymerase II cis-regulatory region sequence-specific DNA binding"/>
    <property type="evidence" value="ECO:0007669"/>
    <property type="project" value="TreeGrafter"/>
</dbReference>
<keyword evidence="8" id="KW-0238">DNA-binding</keyword>
<organism evidence="12 13">
    <name type="scientific">Pelusios castaneus</name>
    <name type="common">West African mud turtle</name>
    <dbReference type="NCBI Taxonomy" id="367368"/>
    <lineage>
        <taxon>Eukaryota</taxon>
        <taxon>Metazoa</taxon>
        <taxon>Chordata</taxon>
        <taxon>Craniata</taxon>
        <taxon>Vertebrata</taxon>
        <taxon>Euteleostomi</taxon>
        <taxon>Archelosauria</taxon>
        <taxon>Testudinata</taxon>
        <taxon>Testudines</taxon>
        <taxon>Pleurodira</taxon>
        <taxon>Pelomedusidae</taxon>
        <taxon>Pelusios</taxon>
    </lineage>
</organism>
<evidence type="ECO:0000256" key="6">
    <source>
        <dbReference type="ARBA" id="ARBA00022833"/>
    </source>
</evidence>
<reference evidence="12" key="1">
    <citation type="submission" date="2025-08" db="UniProtKB">
        <authorList>
            <consortium name="Ensembl"/>
        </authorList>
    </citation>
    <scope>IDENTIFICATION</scope>
</reference>
<evidence type="ECO:0000256" key="9">
    <source>
        <dbReference type="ARBA" id="ARBA00023242"/>
    </source>
</evidence>
<dbReference type="GO" id="GO:0008270">
    <property type="term" value="F:zinc ion binding"/>
    <property type="evidence" value="ECO:0007669"/>
    <property type="project" value="UniProtKB-KW"/>
</dbReference>
<evidence type="ECO:0000256" key="1">
    <source>
        <dbReference type="ARBA" id="ARBA00004123"/>
    </source>
</evidence>
<dbReference type="PROSITE" id="PS00028">
    <property type="entry name" value="ZINC_FINGER_C2H2_1"/>
    <property type="match status" value="4"/>
</dbReference>
<feature type="domain" description="C2H2-type" evidence="11">
    <location>
        <begin position="91"/>
        <end position="118"/>
    </location>
</feature>
<dbReference type="GO" id="GO:0001228">
    <property type="term" value="F:DNA-binding transcription activator activity, RNA polymerase II-specific"/>
    <property type="evidence" value="ECO:0007669"/>
    <property type="project" value="TreeGrafter"/>
</dbReference>
<evidence type="ECO:0000256" key="10">
    <source>
        <dbReference type="PROSITE-ProRule" id="PRU00042"/>
    </source>
</evidence>
<sequence length="281" mass="31296">TWCVFNVKRSLGALSYDGVLGDGVVETPDRERADLHGMLPGGAFLQSPEGDCAAGWEWQDHAQHCTPGEGGLGEHLDVAARPRAPAGEKPYKCTECGKGFSQSSDLIRHLRTHTGERPYKCPECGKGFTDSSTLLKHHRAHMGERPYKCTECGKGFILSSYLLQHQRVHSREKTYTCASCGRRFSQSAELAQHQRAHLGERPYKCAECGKAFSQSSDLIRPMGHSSGWQLLSSSNAKPLQDVRKVSRVWRGARPVVSWVRIQKESWPDQCTCIQWKLGCRS</sequence>
<keyword evidence="7" id="KW-0805">Transcription regulation</keyword>
<dbReference type="Pfam" id="PF00096">
    <property type="entry name" value="zf-C2H2"/>
    <property type="match status" value="3"/>
</dbReference>
<keyword evidence="5 10" id="KW-0863">Zinc-finger</keyword>
<evidence type="ECO:0000313" key="13">
    <source>
        <dbReference type="Proteomes" id="UP000694393"/>
    </source>
</evidence>
<evidence type="ECO:0000256" key="8">
    <source>
        <dbReference type="ARBA" id="ARBA00023125"/>
    </source>
</evidence>
<dbReference type="FunFam" id="3.30.160.60:FF:000176">
    <property type="entry name" value="zinc finger protein 70"/>
    <property type="match status" value="1"/>
</dbReference>
<proteinExistence type="inferred from homology"/>
<evidence type="ECO:0000256" key="5">
    <source>
        <dbReference type="ARBA" id="ARBA00022771"/>
    </source>
</evidence>
<dbReference type="SMART" id="SM00355">
    <property type="entry name" value="ZnF_C2H2"/>
    <property type="match status" value="5"/>
</dbReference>
<dbReference type="FunFam" id="3.30.160.60:FF:000953">
    <property type="entry name" value="Zinc finger protein 691"/>
    <property type="match status" value="1"/>
</dbReference>
<reference evidence="12" key="2">
    <citation type="submission" date="2025-09" db="UniProtKB">
        <authorList>
            <consortium name="Ensembl"/>
        </authorList>
    </citation>
    <scope>IDENTIFICATION</scope>
</reference>
<dbReference type="GO" id="GO:0005634">
    <property type="term" value="C:nucleus"/>
    <property type="evidence" value="ECO:0007669"/>
    <property type="project" value="UniProtKB-SubCell"/>
</dbReference>
<dbReference type="Proteomes" id="UP000694393">
    <property type="component" value="Unplaced"/>
</dbReference>
<keyword evidence="13" id="KW-1185">Reference proteome</keyword>
<dbReference type="Gene3D" id="3.30.160.60">
    <property type="entry name" value="Classic Zinc Finger"/>
    <property type="match status" value="5"/>
</dbReference>
<dbReference type="PANTHER" id="PTHR24393:SF100">
    <property type="entry name" value="ZINC FINGER PROTEIN-RELATED"/>
    <property type="match status" value="1"/>
</dbReference>
<feature type="domain" description="C2H2-type" evidence="11">
    <location>
        <begin position="147"/>
        <end position="174"/>
    </location>
</feature>
<dbReference type="SUPFAM" id="SSF57667">
    <property type="entry name" value="beta-beta-alpha zinc fingers"/>
    <property type="match status" value="3"/>
</dbReference>
<dbReference type="AlphaFoldDB" id="A0A8C8SWW8"/>
<dbReference type="FunFam" id="3.30.160.60:FF:001498">
    <property type="entry name" value="Zinc finger protein 404"/>
    <property type="match status" value="1"/>
</dbReference>
<keyword evidence="7" id="KW-0804">Transcription</keyword>
<comment type="subcellular location">
    <subcellularLocation>
        <location evidence="1">Nucleus</location>
    </subcellularLocation>
</comment>
<protein>
    <recommendedName>
        <fullName evidence="11">C2H2-type domain-containing protein</fullName>
    </recommendedName>
</protein>
<name>A0A8C8SWW8_9SAUR</name>
<evidence type="ECO:0000256" key="7">
    <source>
        <dbReference type="ARBA" id="ARBA00023015"/>
    </source>
</evidence>
<dbReference type="FunFam" id="3.30.160.60:FF:002343">
    <property type="entry name" value="Zinc finger protein 33A"/>
    <property type="match status" value="1"/>
</dbReference>
<keyword evidence="9" id="KW-0539">Nucleus</keyword>
<dbReference type="Pfam" id="PF13465">
    <property type="entry name" value="zf-H2C2_2"/>
    <property type="match status" value="1"/>
</dbReference>
<dbReference type="InterPro" id="IPR013087">
    <property type="entry name" value="Znf_C2H2_type"/>
</dbReference>
<dbReference type="PANTHER" id="PTHR24393">
    <property type="entry name" value="ZINC FINGER PROTEIN"/>
    <property type="match status" value="1"/>
</dbReference>
<dbReference type="GO" id="GO:0000122">
    <property type="term" value="P:negative regulation of transcription by RNA polymerase II"/>
    <property type="evidence" value="ECO:0007669"/>
    <property type="project" value="UniProtKB-ARBA"/>
</dbReference>
<feature type="domain" description="C2H2-type" evidence="11">
    <location>
        <begin position="175"/>
        <end position="202"/>
    </location>
</feature>
<accession>A0A8C8SWW8</accession>
<evidence type="ECO:0000256" key="4">
    <source>
        <dbReference type="ARBA" id="ARBA00022737"/>
    </source>
</evidence>
<feature type="domain" description="C2H2-type" evidence="11">
    <location>
        <begin position="203"/>
        <end position="220"/>
    </location>
</feature>
<feature type="domain" description="C2H2-type" evidence="11">
    <location>
        <begin position="119"/>
        <end position="146"/>
    </location>
</feature>
<dbReference type="InterPro" id="IPR036236">
    <property type="entry name" value="Znf_C2H2_sf"/>
</dbReference>
<evidence type="ECO:0000259" key="11">
    <source>
        <dbReference type="PROSITE" id="PS50157"/>
    </source>
</evidence>
<keyword evidence="3" id="KW-0479">Metal-binding</keyword>
<dbReference type="Ensembl" id="ENSPCET00000027633.1">
    <property type="protein sequence ID" value="ENSPCEP00000026739.1"/>
    <property type="gene ID" value="ENSPCEG00000020019.1"/>
</dbReference>
<dbReference type="PROSITE" id="PS50157">
    <property type="entry name" value="ZINC_FINGER_C2H2_2"/>
    <property type="match status" value="5"/>
</dbReference>
<evidence type="ECO:0000256" key="2">
    <source>
        <dbReference type="ARBA" id="ARBA00006991"/>
    </source>
</evidence>